<name>A0A2C9W5U7_MANES</name>
<organism evidence="1">
    <name type="scientific">Manihot esculenta</name>
    <name type="common">Cassava</name>
    <name type="synonym">Jatropha manihot</name>
    <dbReference type="NCBI Taxonomy" id="3983"/>
    <lineage>
        <taxon>Eukaryota</taxon>
        <taxon>Viridiplantae</taxon>
        <taxon>Streptophyta</taxon>
        <taxon>Embryophyta</taxon>
        <taxon>Tracheophyta</taxon>
        <taxon>Spermatophyta</taxon>
        <taxon>Magnoliopsida</taxon>
        <taxon>eudicotyledons</taxon>
        <taxon>Gunneridae</taxon>
        <taxon>Pentapetalae</taxon>
        <taxon>rosids</taxon>
        <taxon>fabids</taxon>
        <taxon>Malpighiales</taxon>
        <taxon>Euphorbiaceae</taxon>
        <taxon>Crotonoideae</taxon>
        <taxon>Manihoteae</taxon>
        <taxon>Manihot</taxon>
    </lineage>
</organism>
<reference evidence="1" key="1">
    <citation type="submission" date="2016-02" db="EMBL/GenBank/DDBJ databases">
        <title>WGS assembly of Manihot esculenta.</title>
        <authorList>
            <person name="Bredeson J.V."/>
            <person name="Prochnik S.E."/>
            <person name="Lyons J.B."/>
            <person name="Schmutz J."/>
            <person name="Grimwood J."/>
            <person name="Vrebalov J."/>
            <person name="Bart R.S."/>
            <person name="Amuge T."/>
            <person name="Ferguson M.E."/>
            <person name="Green R."/>
            <person name="Putnam N."/>
            <person name="Stites J."/>
            <person name="Rounsley S."/>
            <person name="Rokhsar D.S."/>
        </authorList>
    </citation>
    <scope>NUCLEOTIDE SEQUENCE [LARGE SCALE GENOMIC DNA]</scope>
    <source>
        <tissue evidence="1">Leaf</tissue>
    </source>
</reference>
<gene>
    <name evidence="1" type="ORF">MANES_03G084400</name>
</gene>
<proteinExistence type="predicted"/>
<accession>A0A2C9W5U7</accession>
<dbReference type="EMBL" id="CM004389">
    <property type="protein sequence ID" value="OAY54560.1"/>
    <property type="molecule type" value="Genomic_DNA"/>
</dbReference>
<evidence type="ECO:0000313" key="1">
    <source>
        <dbReference type="EMBL" id="OAY54560.1"/>
    </source>
</evidence>
<protein>
    <submittedName>
        <fullName evidence="1">Uncharacterized protein</fullName>
    </submittedName>
</protein>
<sequence length="53" mass="6285">MTSPWFFLQSKYYRRYQVRCWLASKAALLTEILTAFKHLISNTAFHPTENSCN</sequence>
<dbReference type="AlphaFoldDB" id="A0A2C9W5U7"/>